<evidence type="ECO:0000313" key="4">
    <source>
        <dbReference type="Proteomes" id="UP000199527"/>
    </source>
</evidence>
<evidence type="ECO:0000313" key="3">
    <source>
        <dbReference type="EMBL" id="SDI81581.1"/>
    </source>
</evidence>
<dbReference type="Gene3D" id="1.10.287.470">
    <property type="entry name" value="Helix hairpin bin"/>
    <property type="match status" value="1"/>
</dbReference>
<dbReference type="SUPFAM" id="SSF111369">
    <property type="entry name" value="HlyD-like secretion proteins"/>
    <property type="match status" value="1"/>
</dbReference>
<dbReference type="PROSITE" id="PS51257">
    <property type="entry name" value="PROKAR_LIPOPROTEIN"/>
    <property type="match status" value="1"/>
</dbReference>
<gene>
    <name evidence="3" type="ORF">SAMN04488540_103176</name>
</gene>
<name>A0A1G8NMQ0_9GAMM</name>
<dbReference type="InterPro" id="IPR006143">
    <property type="entry name" value="RND_pump_MFP"/>
</dbReference>
<keyword evidence="2" id="KW-0732">Signal</keyword>
<dbReference type="Proteomes" id="UP000199527">
    <property type="component" value="Unassembled WGS sequence"/>
</dbReference>
<sequence>MKTVMKWTVAASLVAGLTACGADQANQPLAPQLVQTITLDTPQHLLERRFNGQVAVAELTRMAFRIEGKMVSLAVLPGQAVQQGQILARLDDTIQRQQLEDATAQQQLLQKQWERASKLLDKGLMAQSDFDEIDANLRLARVRLDSARAQLSYTELRAPFNGIVDTLEQQAHETTAPGETVLTLYRSDRIDVEVQVPDTLLSHAVTIAPAMNYEPQVTLKGRSESIPMRYLEHSLRLDPDTGAYVAKLALDDPQWQMLPGEAAEVSIDLKAAGLPVTSGYRLPLTALQATDVANRFQIWRVRGSVAEPMRVEVARMSQEGALVMGALSGGDRIITSGLAKLRPNKAVTVVNKD</sequence>
<organism evidence="3 4">
    <name type="scientific">Ferrimonas sediminum</name>
    <dbReference type="NCBI Taxonomy" id="718193"/>
    <lineage>
        <taxon>Bacteria</taxon>
        <taxon>Pseudomonadati</taxon>
        <taxon>Pseudomonadota</taxon>
        <taxon>Gammaproteobacteria</taxon>
        <taxon>Alteromonadales</taxon>
        <taxon>Ferrimonadaceae</taxon>
        <taxon>Ferrimonas</taxon>
    </lineage>
</organism>
<dbReference type="Gene3D" id="2.40.50.100">
    <property type="match status" value="1"/>
</dbReference>
<dbReference type="NCBIfam" id="TIGR01730">
    <property type="entry name" value="RND_mfp"/>
    <property type="match status" value="1"/>
</dbReference>
<reference evidence="4" key="1">
    <citation type="submission" date="2016-10" db="EMBL/GenBank/DDBJ databases">
        <authorList>
            <person name="Varghese N."/>
            <person name="Submissions S."/>
        </authorList>
    </citation>
    <scope>NUCLEOTIDE SEQUENCE [LARGE SCALE GENOMIC DNA]</scope>
    <source>
        <strain evidence="4">DSM 23317</strain>
    </source>
</reference>
<dbReference type="Gene3D" id="2.40.420.20">
    <property type="match status" value="1"/>
</dbReference>
<dbReference type="GO" id="GO:1990281">
    <property type="term" value="C:efflux pump complex"/>
    <property type="evidence" value="ECO:0007669"/>
    <property type="project" value="TreeGrafter"/>
</dbReference>
<dbReference type="PANTHER" id="PTHR30469">
    <property type="entry name" value="MULTIDRUG RESISTANCE PROTEIN MDTA"/>
    <property type="match status" value="1"/>
</dbReference>
<dbReference type="RefSeq" id="WP_176819190.1">
    <property type="nucleotide sequence ID" value="NZ_FNEM01000003.1"/>
</dbReference>
<dbReference type="Gene3D" id="2.40.30.170">
    <property type="match status" value="1"/>
</dbReference>
<accession>A0A1G8NMQ0</accession>
<comment type="similarity">
    <text evidence="1">Belongs to the membrane fusion protein (MFP) (TC 8.A.1) family.</text>
</comment>
<feature type="chain" id="PRO_5011615074" evidence="2">
    <location>
        <begin position="22"/>
        <end position="353"/>
    </location>
</feature>
<dbReference type="AlphaFoldDB" id="A0A1G8NMQ0"/>
<dbReference type="GO" id="GO:0015562">
    <property type="term" value="F:efflux transmembrane transporter activity"/>
    <property type="evidence" value="ECO:0007669"/>
    <property type="project" value="TreeGrafter"/>
</dbReference>
<protein>
    <submittedName>
        <fullName evidence="3">RND family efflux transporter, MFP subunit</fullName>
    </submittedName>
</protein>
<keyword evidence="4" id="KW-1185">Reference proteome</keyword>
<feature type="signal peptide" evidence="2">
    <location>
        <begin position="1"/>
        <end position="21"/>
    </location>
</feature>
<evidence type="ECO:0000256" key="1">
    <source>
        <dbReference type="ARBA" id="ARBA00009477"/>
    </source>
</evidence>
<dbReference type="EMBL" id="FNEM01000003">
    <property type="protein sequence ID" value="SDI81581.1"/>
    <property type="molecule type" value="Genomic_DNA"/>
</dbReference>
<evidence type="ECO:0000256" key="2">
    <source>
        <dbReference type="SAM" id="SignalP"/>
    </source>
</evidence>
<proteinExistence type="inferred from homology"/>
<dbReference type="PANTHER" id="PTHR30469:SF15">
    <property type="entry name" value="HLYD FAMILY OF SECRETION PROTEINS"/>
    <property type="match status" value="1"/>
</dbReference>